<keyword evidence="3" id="KW-1185">Reference proteome</keyword>
<accession>A0A918KJV3</accession>
<proteinExistence type="predicted"/>
<gene>
    <name evidence="2" type="ORF">GCM10010358_20880</name>
</gene>
<feature type="region of interest" description="Disordered" evidence="1">
    <location>
        <begin position="55"/>
        <end position="76"/>
    </location>
</feature>
<reference evidence="2" key="1">
    <citation type="journal article" date="2014" name="Int. J. Syst. Evol. Microbiol.">
        <title>Complete genome sequence of Corynebacterium casei LMG S-19264T (=DSM 44701T), isolated from a smear-ripened cheese.</title>
        <authorList>
            <consortium name="US DOE Joint Genome Institute (JGI-PGF)"/>
            <person name="Walter F."/>
            <person name="Albersmeier A."/>
            <person name="Kalinowski J."/>
            <person name="Ruckert C."/>
        </authorList>
    </citation>
    <scope>NUCLEOTIDE SEQUENCE</scope>
    <source>
        <strain evidence="2">JCM 4790</strain>
    </source>
</reference>
<protein>
    <submittedName>
        <fullName evidence="2">Uncharacterized protein</fullName>
    </submittedName>
</protein>
<dbReference type="AlphaFoldDB" id="A0A918KJV3"/>
<evidence type="ECO:0000313" key="2">
    <source>
        <dbReference type="EMBL" id="GGX66292.1"/>
    </source>
</evidence>
<reference evidence="2" key="2">
    <citation type="submission" date="2020-09" db="EMBL/GenBank/DDBJ databases">
        <authorList>
            <person name="Sun Q."/>
            <person name="Ohkuma M."/>
        </authorList>
    </citation>
    <scope>NUCLEOTIDE SEQUENCE</scope>
    <source>
        <strain evidence="2">JCM 4790</strain>
    </source>
</reference>
<sequence>MGMPSPFTRAPPRGTADVHGKRLGRTGGRVRVEPVQQGTLDDPIIESFETVTDALRRPYGASPGGSTVPTSEPEEH</sequence>
<evidence type="ECO:0000313" key="3">
    <source>
        <dbReference type="Proteomes" id="UP000619244"/>
    </source>
</evidence>
<name>A0A918KJV3_9ACTN</name>
<feature type="region of interest" description="Disordered" evidence="1">
    <location>
        <begin position="1"/>
        <end position="29"/>
    </location>
</feature>
<organism evidence="2 3">
    <name type="scientific">Streptomyces minutiscleroticus</name>
    <dbReference type="NCBI Taxonomy" id="68238"/>
    <lineage>
        <taxon>Bacteria</taxon>
        <taxon>Bacillati</taxon>
        <taxon>Actinomycetota</taxon>
        <taxon>Actinomycetes</taxon>
        <taxon>Kitasatosporales</taxon>
        <taxon>Streptomycetaceae</taxon>
        <taxon>Streptomyces</taxon>
    </lineage>
</organism>
<evidence type="ECO:0000256" key="1">
    <source>
        <dbReference type="SAM" id="MobiDB-lite"/>
    </source>
</evidence>
<comment type="caution">
    <text evidence="2">The sequence shown here is derived from an EMBL/GenBank/DDBJ whole genome shotgun (WGS) entry which is preliminary data.</text>
</comment>
<dbReference type="Proteomes" id="UP000619244">
    <property type="component" value="Unassembled WGS sequence"/>
</dbReference>
<dbReference type="EMBL" id="BMVU01000006">
    <property type="protein sequence ID" value="GGX66292.1"/>
    <property type="molecule type" value="Genomic_DNA"/>
</dbReference>